<feature type="region of interest" description="Disordered" evidence="1">
    <location>
        <begin position="1"/>
        <end position="36"/>
    </location>
</feature>
<dbReference type="AlphaFoldDB" id="A0AAW0ES78"/>
<evidence type="ECO:0000313" key="2">
    <source>
        <dbReference type="EMBL" id="KAK7197023.1"/>
    </source>
</evidence>
<gene>
    <name evidence="2" type="ORF">NESM_000646100</name>
</gene>
<evidence type="ECO:0000256" key="1">
    <source>
        <dbReference type="SAM" id="MobiDB-lite"/>
    </source>
</evidence>
<accession>A0AAW0ES78</accession>
<feature type="region of interest" description="Disordered" evidence="1">
    <location>
        <begin position="111"/>
        <end position="149"/>
    </location>
</feature>
<organism evidence="2 3">
    <name type="scientific">Novymonas esmeraldas</name>
    <dbReference type="NCBI Taxonomy" id="1808958"/>
    <lineage>
        <taxon>Eukaryota</taxon>
        <taxon>Discoba</taxon>
        <taxon>Euglenozoa</taxon>
        <taxon>Kinetoplastea</taxon>
        <taxon>Metakinetoplastina</taxon>
        <taxon>Trypanosomatida</taxon>
        <taxon>Trypanosomatidae</taxon>
        <taxon>Novymonas</taxon>
    </lineage>
</organism>
<reference evidence="2 3" key="1">
    <citation type="journal article" date="2021" name="MBio">
        <title>A New Model Trypanosomatid, Novymonas esmeraldas: Genomic Perception of Its 'Candidatus Pandoraea novymonadis' Endosymbiont.</title>
        <authorList>
            <person name="Zakharova A."/>
            <person name="Saura A."/>
            <person name="Butenko A."/>
            <person name="Podesvova L."/>
            <person name="Warmusova S."/>
            <person name="Kostygov A.Y."/>
            <person name="Nenarokova A."/>
            <person name="Lukes J."/>
            <person name="Opperdoes F.R."/>
            <person name="Yurchenko V."/>
        </authorList>
    </citation>
    <scope>NUCLEOTIDE SEQUENCE [LARGE SCALE GENOMIC DNA]</scope>
    <source>
        <strain evidence="2 3">E262AT.01</strain>
    </source>
</reference>
<feature type="compositionally biased region" description="Basic residues" evidence="1">
    <location>
        <begin position="1"/>
        <end position="12"/>
    </location>
</feature>
<feature type="compositionally biased region" description="Low complexity" evidence="1">
    <location>
        <begin position="26"/>
        <end position="36"/>
    </location>
</feature>
<dbReference type="Proteomes" id="UP001430356">
    <property type="component" value="Unassembled WGS sequence"/>
</dbReference>
<feature type="compositionally biased region" description="Basic and acidic residues" evidence="1">
    <location>
        <begin position="115"/>
        <end position="129"/>
    </location>
</feature>
<evidence type="ECO:0000313" key="3">
    <source>
        <dbReference type="Proteomes" id="UP001430356"/>
    </source>
</evidence>
<protein>
    <submittedName>
        <fullName evidence="2">Uncharacterized protein</fullName>
    </submittedName>
</protein>
<keyword evidence="3" id="KW-1185">Reference proteome</keyword>
<name>A0AAW0ES78_9TRYP</name>
<sequence length="149" mass="16200">MGHVVSRNKRRGEKVGTSALTSNVPTPTTAKSTTQTTTAMAAAHEKLRRIDSEHGLTEEMMEGLTRSSAGSANAKAKKNTLSDWVAAANYMVTSDMDALRRHGDSMRTLAALQVAKREPRTFNKSDRRGSSRSRNSKRNAPPESLKANS</sequence>
<dbReference type="EMBL" id="JAECZO010000093">
    <property type="protein sequence ID" value="KAK7197023.1"/>
    <property type="molecule type" value="Genomic_DNA"/>
</dbReference>
<comment type="caution">
    <text evidence="2">The sequence shown here is derived from an EMBL/GenBank/DDBJ whole genome shotgun (WGS) entry which is preliminary data.</text>
</comment>
<proteinExistence type="predicted"/>